<keyword evidence="4" id="KW-1133">Transmembrane helix</keyword>
<feature type="domain" description="Solute-binding protein family 3/N-terminal" evidence="5">
    <location>
        <begin position="50"/>
        <end position="277"/>
    </location>
</feature>
<dbReference type="InterPro" id="IPR051455">
    <property type="entry name" value="Bact_solute-bind_prot3"/>
</dbReference>
<keyword evidence="4" id="KW-0472">Membrane</keyword>
<reference evidence="7 8" key="1">
    <citation type="submission" date="2014-06" db="EMBL/GenBank/DDBJ databases">
        <title>Functional and comparative genomic analyses of the Drosophila gut microbiota identify candidate symbiosis factors.</title>
        <authorList>
            <person name="Newell P.D."/>
            <person name="Chaston J.M."/>
            <person name="Douglas A.E."/>
        </authorList>
    </citation>
    <scope>NUCLEOTIDE SEQUENCE [LARGE SCALE GENOMIC DNA]</scope>
    <source>
        <strain evidence="7 8">DmCS_002</strain>
    </source>
</reference>
<dbReference type="InterPro" id="IPR001320">
    <property type="entry name" value="Iontro_rcpt_C"/>
</dbReference>
<dbReference type="Pfam" id="PF00497">
    <property type="entry name" value="SBP_bac_3"/>
    <property type="match status" value="1"/>
</dbReference>
<evidence type="ECO:0000256" key="4">
    <source>
        <dbReference type="SAM" id="Phobius"/>
    </source>
</evidence>
<accession>A0A0C1PND6</accession>
<dbReference type="PATRIC" id="fig|1614.7.peg.156"/>
<dbReference type="PANTHER" id="PTHR30085:SF6">
    <property type="entry name" value="ABC TRANSPORTER GLUTAMINE-BINDING PROTEIN GLNH"/>
    <property type="match status" value="1"/>
</dbReference>
<gene>
    <name evidence="7" type="ORF">LfDm3_0166</name>
</gene>
<protein>
    <submittedName>
        <fullName evidence="7">Glutamine ABC transporter, periplasmic glutamine-binding protein</fullName>
    </submittedName>
</protein>
<evidence type="ECO:0000313" key="8">
    <source>
        <dbReference type="Proteomes" id="UP000031397"/>
    </source>
</evidence>
<sequence length="287" mass="31313">MSKFKLKRVGLIASIVLVIVIIGGIFGGLEAKKHQAVDSNDYNKIKSSHVMRWGVKGDTRLFGLISPKTGQSEGFDVDMARAITAQMAKNAGTKIKPEFTSVTTNSKIQLLKNHQVEAVAATMTITPERAKVIDFTKPYFPAGQSILVKKDSPIKDIKQLNSPKYTVITTIGTTAVQTMKQFAPKAKVISMPDNSQALSALESGQGVAVTTDNAILYGLADQNRSTKVVGKPFTNQPYGLAMNKNQPELKSAMNKALEQVIANGTYNKLIKKWFSNVPGLDWRSLEK</sequence>
<dbReference type="SMART" id="SM00079">
    <property type="entry name" value="PBPe"/>
    <property type="match status" value="1"/>
</dbReference>
<evidence type="ECO:0000256" key="3">
    <source>
        <dbReference type="ARBA" id="ARBA00022729"/>
    </source>
</evidence>
<dbReference type="SUPFAM" id="SSF53850">
    <property type="entry name" value="Periplasmic binding protein-like II"/>
    <property type="match status" value="1"/>
</dbReference>
<dbReference type="GO" id="GO:0015276">
    <property type="term" value="F:ligand-gated monoatomic ion channel activity"/>
    <property type="evidence" value="ECO:0007669"/>
    <property type="project" value="InterPro"/>
</dbReference>
<dbReference type="GO" id="GO:0030288">
    <property type="term" value="C:outer membrane-bounded periplasmic space"/>
    <property type="evidence" value="ECO:0007669"/>
    <property type="project" value="TreeGrafter"/>
</dbReference>
<dbReference type="PANTHER" id="PTHR30085">
    <property type="entry name" value="AMINO ACID ABC TRANSPORTER PERMEASE"/>
    <property type="match status" value="1"/>
</dbReference>
<keyword evidence="8" id="KW-1185">Reference proteome</keyword>
<dbReference type="Gene3D" id="3.40.190.10">
    <property type="entry name" value="Periplasmic binding protein-like II"/>
    <property type="match status" value="2"/>
</dbReference>
<dbReference type="GeneID" id="74912871"/>
<keyword evidence="2" id="KW-0813">Transport</keyword>
<dbReference type="OrthoDB" id="115856at2"/>
<evidence type="ECO:0000313" key="7">
    <source>
        <dbReference type="EMBL" id="KID42237.1"/>
    </source>
</evidence>
<dbReference type="GO" id="GO:0006865">
    <property type="term" value="P:amino acid transport"/>
    <property type="evidence" value="ECO:0007669"/>
    <property type="project" value="TreeGrafter"/>
</dbReference>
<dbReference type="RefSeq" id="WP_039143173.1">
    <property type="nucleotide sequence ID" value="NZ_JOJZ01000009.1"/>
</dbReference>
<dbReference type="AlphaFoldDB" id="A0A0C1PND6"/>
<evidence type="ECO:0000259" key="5">
    <source>
        <dbReference type="SMART" id="SM00062"/>
    </source>
</evidence>
<dbReference type="SMART" id="SM00062">
    <property type="entry name" value="PBPb"/>
    <property type="match status" value="1"/>
</dbReference>
<evidence type="ECO:0000256" key="1">
    <source>
        <dbReference type="ARBA" id="ARBA00010333"/>
    </source>
</evidence>
<evidence type="ECO:0000256" key="2">
    <source>
        <dbReference type="ARBA" id="ARBA00022448"/>
    </source>
</evidence>
<feature type="domain" description="Ionotropic glutamate receptor C-terminal" evidence="6">
    <location>
        <begin position="59"/>
        <end position="276"/>
    </location>
</feature>
<dbReference type="EMBL" id="JOJZ01000009">
    <property type="protein sequence ID" value="KID42237.1"/>
    <property type="molecule type" value="Genomic_DNA"/>
</dbReference>
<comment type="caution">
    <text evidence="7">The sequence shown here is derived from an EMBL/GenBank/DDBJ whole genome shotgun (WGS) entry which is preliminary data.</text>
</comment>
<comment type="similarity">
    <text evidence="1">Belongs to the bacterial solute-binding protein 3 family.</text>
</comment>
<keyword evidence="4" id="KW-0812">Transmembrane</keyword>
<dbReference type="Proteomes" id="UP000031397">
    <property type="component" value="Unassembled WGS sequence"/>
</dbReference>
<dbReference type="GO" id="GO:0016020">
    <property type="term" value="C:membrane"/>
    <property type="evidence" value="ECO:0007669"/>
    <property type="project" value="InterPro"/>
</dbReference>
<feature type="transmembrane region" description="Helical" evidence="4">
    <location>
        <begin position="9"/>
        <end position="29"/>
    </location>
</feature>
<proteinExistence type="inferred from homology"/>
<organism evidence="7 8">
    <name type="scientific">Fructilactobacillus fructivorans</name>
    <dbReference type="NCBI Taxonomy" id="1614"/>
    <lineage>
        <taxon>Bacteria</taxon>
        <taxon>Bacillati</taxon>
        <taxon>Bacillota</taxon>
        <taxon>Bacilli</taxon>
        <taxon>Lactobacillales</taxon>
        <taxon>Lactobacillaceae</taxon>
        <taxon>Fructilactobacillus</taxon>
    </lineage>
</organism>
<keyword evidence="3" id="KW-0732">Signal</keyword>
<dbReference type="InterPro" id="IPR001638">
    <property type="entry name" value="Solute-binding_3/MltF_N"/>
</dbReference>
<evidence type="ECO:0000259" key="6">
    <source>
        <dbReference type="SMART" id="SM00079"/>
    </source>
</evidence>
<name>A0A0C1PND6_9LACO</name>
<dbReference type="GO" id="GO:0005576">
    <property type="term" value="C:extracellular region"/>
    <property type="evidence" value="ECO:0007669"/>
    <property type="project" value="TreeGrafter"/>
</dbReference>